<dbReference type="Proteomes" id="UP001324427">
    <property type="component" value="Unassembled WGS sequence"/>
</dbReference>
<accession>A0AAV9JTC6</accession>
<gene>
    <name evidence="2" type="ORF">LTR36_000755</name>
</gene>
<evidence type="ECO:0000256" key="1">
    <source>
        <dbReference type="SAM" id="MobiDB-lite"/>
    </source>
</evidence>
<dbReference type="CDD" id="cd00590">
    <property type="entry name" value="RRM_SF"/>
    <property type="match status" value="1"/>
</dbReference>
<keyword evidence="3" id="KW-1185">Reference proteome</keyword>
<dbReference type="GO" id="GO:0003676">
    <property type="term" value="F:nucleic acid binding"/>
    <property type="evidence" value="ECO:0007669"/>
    <property type="project" value="InterPro"/>
</dbReference>
<dbReference type="InterPro" id="IPR012677">
    <property type="entry name" value="Nucleotide-bd_a/b_plait_sf"/>
</dbReference>
<dbReference type="SUPFAM" id="SSF54928">
    <property type="entry name" value="RNA-binding domain, RBD"/>
    <property type="match status" value="1"/>
</dbReference>
<protein>
    <recommendedName>
        <fullName evidence="4">RRM domain-containing protein</fullName>
    </recommendedName>
</protein>
<dbReference type="Gene3D" id="3.30.70.330">
    <property type="match status" value="1"/>
</dbReference>
<name>A0AAV9JTC6_9PEZI</name>
<dbReference type="InterPro" id="IPR035979">
    <property type="entry name" value="RBD_domain_sf"/>
</dbReference>
<organism evidence="2 3">
    <name type="scientific">Oleoguttula mirabilis</name>
    <dbReference type="NCBI Taxonomy" id="1507867"/>
    <lineage>
        <taxon>Eukaryota</taxon>
        <taxon>Fungi</taxon>
        <taxon>Dikarya</taxon>
        <taxon>Ascomycota</taxon>
        <taxon>Pezizomycotina</taxon>
        <taxon>Dothideomycetes</taxon>
        <taxon>Dothideomycetidae</taxon>
        <taxon>Mycosphaerellales</taxon>
        <taxon>Teratosphaeriaceae</taxon>
        <taxon>Oleoguttula</taxon>
    </lineage>
</organism>
<evidence type="ECO:0000313" key="2">
    <source>
        <dbReference type="EMBL" id="KAK4547797.1"/>
    </source>
</evidence>
<feature type="compositionally biased region" description="Basic and acidic residues" evidence="1">
    <location>
        <begin position="299"/>
        <end position="339"/>
    </location>
</feature>
<dbReference type="AlphaFoldDB" id="A0AAV9JTC6"/>
<feature type="region of interest" description="Disordered" evidence="1">
    <location>
        <begin position="224"/>
        <end position="248"/>
    </location>
</feature>
<sequence length="348" mass="38640">MADRKKMVASFDEALQARDRKERNAKLAQEMLGTDPKKLAQEMLGKNRRISTPRATATPVSLASRRSTSLPRSHAAPPRNPRQPSHLSRPAMGLPIDDNYRPKAHDTITITSSDPASDAKSNGYARGEPVNGGAELNIRGAAGGPYIVRAQNFAPGTTAADIDSVMQNIGGQMNYCKLVTSTPTVIAEMSFVDRTGAEKVIDMFNNKKADGRVLYVYFENSTQPAANGRSRRQPPPAEEEPLPAIVDTVGDTEMEIDEHAEAREAENRQREQRRGRDEREPVIPGGPRQTEMDDYLTQPRRDQPHQDRRYGGYGGGDRRFDNGRGRYRGEGRMYSDNMRRGGGQSYRP</sequence>
<evidence type="ECO:0000313" key="3">
    <source>
        <dbReference type="Proteomes" id="UP001324427"/>
    </source>
</evidence>
<dbReference type="EMBL" id="JAVFHQ010000010">
    <property type="protein sequence ID" value="KAK4547797.1"/>
    <property type="molecule type" value="Genomic_DNA"/>
</dbReference>
<feature type="region of interest" description="Disordered" evidence="1">
    <location>
        <begin position="260"/>
        <end position="348"/>
    </location>
</feature>
<feature type="region of interest" description="Disordered" evidence="1">
    <location>
        <begin position="1"/>
        <end position="132"/>
    </location>
</feature>
<feature type="compositionally biased region" description="Basic and acidic residues" evidence="1">
    <location>
        <begin position="15"/>
        <end position="25"/>
    </location>
</feature>
<comment type="caution">
    <text evidence="2">The sequence shown here is derived from an EMBL/GenBank/DDBJ whole genome shotgun (WGS) entry which is preliminary data.</text>
</comment>
<proteinExistence type="predicted"/>
<feature type="compositionally biased region" description="Polar residues" evidence="1">
    <location>
        <begin position="53"/>
        <end position="71"/>
    </location>
</feature>
<evidence type="ECO:0008006" key="4">
    <source>
        <dbReference type="Google" id="ProtNLM"/>
    </source>
</evidence>
<reference evidence="2 3" key="1">
    <citation type="submission" date="2021-11" db="EMBL/GenBank/DDBJ databases">
        <title>Black yeast isolated from Biological Soil Crust.</title>
        <authorList>
            <person name="Kurbessoian T."/>
        </authorList>
    </citation>
    <scope>NUCLEOTIDE SEQUENCE [LARGE SCALE GENOMIC DNA]</scope>
    <source>
        <strain evidence="2 3">CCFEE 5522</strain>
    </source>
</reference>
<feature type="compositionally biased region" description="Basic and acidic residues" evidence="1">
    <location>
        <begin position="260"/>
        <end position="281"/>
    </location>
</feature>